<keyword evidence="3" id="KW-0949">S-adenosyl-L-methionine</keyword>
<dbReference type="HOGENOM" id="CLU_014042_1_0_4"/>
<dbReference type="InterPro" id="IPR019614">
    <property type="entry name" value="SAM-dep_methyl-trfase"/>
</dbReference>
<dbReference type="Pfam" id="PF10672">
    <property type="entry name" value="Methyltrans_SAM"/>
    <property type="match status" value="1"/>
</dbReference>
<evidence type="ECO:0000256" key="1">
    <source>
        <dbReference type="ARBA" id="ARBA00022603"/>
    </source>
</evidence>
<sequence>MTDTLTTHLTRAFATRETLMAQLHAENTDAYRLFHGTVEGHPGLTVDRYGDLLLVQCFHSPLTPELLAELTTFYAEKLPTLALVYNDRSQANSRIANALTAAQLDIASAPREAHEMGVTYRIQGRHAGQDPWLFLDLRAARRRVMQEVDGKSLLNLFAYTCGVGIAAAKAGARFVMNVDFSESSLQIGKENARFNSLPIRPRFIKSDAFAAMRQLSDVGQAEFVRGKRMPPFPKLEAQTFDCVFLDPPSYAKSAFGVVDLVNDYASVFKPALLCTSEGGMLICTNHVANVSREAWLDQLQRSAAKAGRPIREFEWILPEADFPSIDGEPPLKGVLLRV</sequence>
<dbReference type="GO" id="GO:0032259">
    <property type="term" value="P:methylation"/>
    <property type="evidence" value="ECO:0007669"/>
    <property type="project" value="UniProtKB-KW"/>
</dbReference>
<gene>
    <name evidence="5" type="ORF">PG1C_07465</name>
</gene>
<protein>
    <submittedName>
        <fullName evidence="5">SAM-dependent methyltransferase</fullName>
    </submittedName>
</protein>
<evidence type="ECO:0000256" key="2">
    <source>
        <dbReference type="ARBA" id="ARBA00022679"/>
    </source>
</evidence>
<evidence type="ECO:0000313" key="5">
    <source>
        <dbReference type="EMBL" id="AJP49502.1"/>
    </source>
</evidence>
<feature type="domain" description="S-adenosylmethionine-dependent methyltransferase" evidence="4">
    <location>
        <begin position="32"/>
        <end position="337"/>
    </location>
</feature>
<evidence type="ECO:0000256" key="3">
    <source>
        <dbReference type="ARBA" id="ARBA00022691"/>
    </source>
</evidence>
<dbReference type="GO" id="GO:0008168">
    <property type="term" value="F:methyltransferase activity"/>
    <property type="evidence" value="ECO:0007669"/>
    <property type="project" value="UniProtKB-KW"/>
</dbReference>
<dbReference type="Proteomes" id="UP000061603">
    <property type="component" value="Chromosome"/>
</dbReference>
<name>A0A0C5J388_9PROT</name>
<keyword evidence="1 5" id="KW-0489">Methyltransferase</keyword>
<reference evidence="5 6" key="1">
    <citation type="journal article" date="2015" name="Genome Announc.">
        <title>Complete Genome Sequence of a Novel Bacterium within the Family Rhodocyclaceae That Degrades Polycyclic Aromatic Hydrocarbons.</title>
        <authorList>
            <person name="Singleton D.R."/>
            <person name="Dickey A.N."/>
            <person name="Scholl E.H."/>
            <person name="Wright F.A."/>
            <person name="Aitken M.D."/>
        </authorList>
    </citation>
    <scope>NUCLEOTIDE SEQUENCE [LARGE SCALE GENOMIC DNA]</scope>
    <source>
        <strain evidence="6">PG1-Ca6</strain>
    </source>
</reference>
<keyword evidence="6" id="KW-1185">Reference proteome</keyword>
<dbReference type="InterPro" id="IPR029063">
    <property type="entry name" value="SAM-dependent_MTases_sf"/>
</dbReference>
<dbReference type="EMBL" id="CP010554">
    <property type="protein sequence ID" value="AJP49502.1"/>
    <property type="molecule type" value="Genomic_DNA"/>
</dbReference>
<dbReference type="Gene3D" id="3.30.750.80">
    <property type="entry name" value="RNA methyltransferase domain (HRMD) like"/>
    <property type="match status" value="1"/>
</dbReference>
<dbReference type="STRING" id="1565605.PG1C_07465"/>
<organism evidence="5 6">
    <name type="scientific">Rugosibacter aromaticivorans</name>
    <dbReference type="NCBI Taxonomy" id="1565605"/>
    <lineage>
        <taxon>Bacteria</taxon>
        <taxon>Pseudomonadati</taxon>
        <taxon>Pseudomonadota</taxon>
        <taxon>Betaproteobacteria</taxon>
        <taxon>Nitrosomonadales</taxon>
        <taxon>Sterolibacteriaceae</taxon>
        <taxon>Rugosibacter</taxon>
    </lineage>
</organism>
<keyword evidence="2 5" id="KW-0808">Transferase</keyword>
<dbReference type="Gene3D" id="3.40.50.150">
    <property type="entry name" value="Vaccinia Virus protein VP39"/>
    <property type="match status" value="1"/>
</dbReference>
<dbReference type="SUPFAM" id="SSF53335">
    <property type="entry name" value="S-adenosyl-L-methionine-dependent methyltransferases"/>
    <property type="match status" value="1"/>
</dbReference>
<dbReference type="PATRIC" id="fig|1565605.3.peg.1572"/>
<dbReference type="PANTHER" id="PTHR43042">
    <property type="entry name" value="SAM-DEPENDENT METHYLTRANSFERASE"/>
    <property type="match status" value="1"/>
</dbReference>
<accession>A0A0C5J388</accession>
<dbReference type="KEGG" id="rbu:PG1C_07465"/>
<proteinExistence type="predicted"/>
<evidence type="ECO:0000259" key="4">
    <source>
        <dbReference type="Pfam" id="PF10672"/>
    </source>
</evidence>
<evidence type="ECO:0000313" key="6">
    <source>
        <dbReference type="Proteomes" id="UP000061603"/>
    </source>
</evidence>
<dbReference type="PANTHER" id="PTHR43042:SF3">
    <property type="entry name" value="RIBOSOMAL RNA LARGE SUBUNIT METHYLTRANSFERASE YWBD-RELATED"/>
    <property type="match status" value="1"/>
</dbReference>
<dbReference type="AlphaFoldDB" id="A0A0C5J388"/>